<evidence type="ECO:0000313" key="2">
    <source>
        <dbReference type="Proteomes" id="UP000642488"/>
    </source>
</evidence>
<organism evidence="1 2">
    <name type="scientific">Palleronia pontilimi</name>
    <dbReference type="NCBI Taxonomy" id="1964209"/>
    <lineage>
        <taxon>Bacteria</taxon>
        <taxon>Pseudomonadati</taxon>
        <taxon>Pseudomonadota</taxon>
        <taxon>Alphaproteobacteria</taxon>
        <taxon>Rhodobacterales</taxon>
        <taxon>Roseobacteraceae</taxon>
        <taxon>Palleronia</taxon>
    </lineage>
</organism>
<proteinExistence type="predicted"/>
<dbReference type="InterPro" id="IPR014917">
    <property type="entry name" value="DUF1800"/>
</dbReference>
<sequence length="454" mass="48463">MTPELKTSIAAIRFGYGLGPDAPSAPEIALAQLTAPDGMDDAHPVPRMDLALDQMNALIRARKGAKKGDAAAEESAKEHERALKRLGRQARTAIILRALDTPHPLRERMIHFWADHFAIRIGNGNLTSTLGDYVYGAIGRNVGGRFADMLKVVARHPLMLSYLDQVSSVGPNSPVGQKRGVGLNENYARELLELHTLGVDAAYTQRDVRQMAELLAGMRFSPAKGFFYDPRLSEPGPETVLGRSYGAAGPGKLAEVDAALEDLAIAPDTARHMARKLAVHFVGAPADPDLVAHLAGIWMRSGGDLLAVTAGLLDHPAAVAPPVGKVKPPFDYIISALRGLGVGSDRLLAIKNGLSRVVERPMSGMGQVPFRAVSPAGLPEDPAAWITPQGLATRIRWAMAQPGQVLDALPDPRDFVGRVLGPIADDRLVWAVSAAETRAQGVGLVLASPAFIRR</sequence>
<dbReference type="Proteomes" id="UP000642488">
    <property type="component" value="Unassembled WGS sequence"/>
</dbReference>
<evidence type="ECO:0000313" key="1">
    <source>
        <dbReference type="EMBL" id="MBJ3762672.1"/>
    </source>
</evidence>
<dbReference type="AlphaFoldDB" id="A0A934IGG8"/>
<dbReference type="Pfam" id="PF08811">
    <property type="entry name" value="DUF1800"/>
    <property type="match status" value="1"/>
</dbReference>
<protein>
    <submittedName>
        <fullName evidence="1">DUF1800 domain-containing protein</fullName>
    </submittedName>
</protein>
<accession>A0A934IGG8</accession>
<dbReference type="RefSeq" id="WP_198915849.1">
    <property type="nucleotide sequence ID" value="NZ_JAEKPD010000007.1"/>
</dbReference>
<dbReference type="EMBL" id="JAEKPD010000007">
    <property type="protein sequence ID" value="MBJ3762672.1"/>
    <property type="molecule type" value="Genomic_DNA"/>
</dbReference>
<name>A0A934IGG8_9RHOB</name>
<keyword evidence="2" id="KW-1185">Reference proteome</keyword>
<comment type="caution">
    <text evidence="1">The sequence shown here is derived from an EMBL/GenBank/DDBJ whole genome shotgun (WGS) entry which is preliminary data.</text>
</comment>
<reference evidence="1" key="1">
    <citation type="submission" date="2020-12" db="EMBL/GenBank/DDBJ databases">
        <title>Bacterial taxonomy.</title>
        <authorList>
            <person name="Pan X."/>
        </authorList>
    </citation>
    <scope>NUCLEOTIDE SEQUENCE</scope>
    <source>
        <strain evidence="1">KCTC 52957</strain>
    </source>
</reference>
<gene>
    <name evidence="1" type="ORF">ILP92_07945</name>
</gene>